<proteinExistence type="predicted"/>
<comment type="caution">
    <text evidence="2">The sequence shown here is derived from an EMBL/GenBank/DDBJ whole genome shotgun (WGS) entry which is preliminary data.</text>
</comment>
<name>A0A177LUX4_METMH</name>
<dbReference type="AlphaFoldDB" id="A0A177LUX4"/>
<dbReference type="Proteomes" id="UP000078090">
    <property type="component" value="Unassembled WGS sequence"/>
</dbReference>
<accession>A0A177LUX4</accession>
<reference evidence="2 3" key="1">
    <citation type="submission" date="2016-03" db="EMBL/GenBank/DDBJ databases">
        <authorList>
            <person name="Ploux O."/>
        </authorList>
    </citation>
    <scope>NUCLEOTIDE SEQUENCE [LARGE SCALE GENOMIC DNA]</scope>
    <source>
        <strain evidence="2 3">R-45363</strain>
    </source>
</reference>
<evidence type="ECO:0000313" key="3">
    <source>
        <dbReference type="Proteomes" id="UP000078090"/>
    </source>
</evidence>
<gene>
    <name evidence="2" type="ORF">A1332_04815</name>
</gene>
<dbReference type="EMBL" id="LUUG01000128">
    <property type="protein sequence ID" value="OAH96752.1"/>
    <property type="molecule type" value="Genomic_DNA"/>
</dbReference>
<protein>
    <submittedName>
        <fullName evidence="2">Uncharacterized protein</fullName>
    </submittedName>
</protein>
<evidence type="ECO:0000313" key="2">
    <source>
        <dbReference type="EMBL" id="OAH96752.1"/>
    </source>
</evidence>
<evidence type="ECO:0000256" key="1">
    <source>
        <dbReference type="SAM" id="Phobius"/>
    </source>
</evidence>
<keyword evidence="1" id="KW-0812">Transmembrane</keyword>
<sequence length="82" mass="9305">MICIAIRVAVNDGRVVAKRELSSIFQNISFLEIAMKKLSHLKGKAMTFSHQVEGRVLPPLILWMLGVPGGICVILWFFFFRD</sequence>
<organism evidence="2 3">
    <name type="scientific">Methylomonas methanica</name>
    <dbReference type="NCBI Taxonomy" id="421"/>
    <lineage>
        <taxon>Bacteria</taxon>
        <taxon>Pseudomonadati</taxon>
        <taxon>Pseudomonadota</taxon>
        <taxon>Gammaproteobacteria</taxon>
        <taxon>Methylococcales</taxon>
        <taxon>Methylococcaceae</taxon>
        <taxon>Methylomonas</taxon>
    </lineage>
</organism>
<keyword evidence="1" id="KW-1133">Transmembrane helix</keyword>
<feature type="transmembrane region" description="Helical" evidence="1">
    <location>
        <begin position="60"/>
        <end position="80"/>
    </location>
</feature>
<keyword evidence="1" id="KW-0472">Membrane</keyword>